<dbReference type="OrthoDB" id="407146at2759"/>
<sequence length="333" mass="36464">MPAITHDDVKPQVPKGAFRVLVTGFGPFSHYGDNPSWLAVEPLQNTVLHTDIHSKSSSHVSTPEITHDPQPIHITTLKVPVVYQDVLDIVPGLHARPPHLPPDAPEDCVPPPPGNYHFVFHIGVAGRGPLRMERLGHKLGYHMKDAKGKLAPVVRVSPKDFSRHGDPVGPGEPTAIVERMIGGSATGLTMAESMERERLGMSDIVEAGDAQAVRPTRGFGVGYETLPDEITSDIDVTRLVHDLKKSGVEQIYTSMDAGHYLCDFIYYCSLAEVKRASKPYEKRQNTQVLFLHCPPVDQPLSTAEVTDAIKRIVVWVCGELQLHDAKEAVVANA</sequence>
<dbReference type="AlphaFoldDB" id="A0A0D2PXU4"/>
<evidence type="ECO:0000256" key="2">
    <source>
        <dbReference type="ARBA" id="ARBA00022670"/>
    </source>
</evidence>
<dbReference type="GO" id="GO:0008234">
    <property type="term" value="F:cysteine-type peptidase activity"/>
    <property type="evidence" value="ECO:0007669"/>
    <property type="project" value="UniProtKB-KW"/>
</dbReference>
<dbReference type="InterPro" id="IPR016125">
    <property type="entry name" value="Peptidase_C15-like"/>
</dbReference>
<protein>
    <recommendedName>
        <fullName evidence="7">Peptidase C15, pyroglutamyl peptidase I-like protein</fullName>
    </recommendedName>
</protein>
<keyword evidence="3" id="KW-0378">Hydrolase</keyword>
<dbReference type="SUPFAM" id="SSF53182">
    <property type="entry name" value="Pyrrolidone carboxyl peptidase (pyroglutamate aminopeptidase)"/>
    <property type="match status" value="1"/>
</dbReference>
<dbReference type="InterPro" id="IPR036440">
    <property type="entry name" value="Peptidase_C15-like_sf"/>
</dbReference>
<evidence type="ECO:0000256" key="4">
    <source>
        <dbReference type="ARBA" id="ARBA00022807"/>
    </source>
</evidence>
<dbReference type="PANTHER" id="PTHR23402:SF1">
    <property type="entry name" value="PYROGLUTAMYL-PEPTIDASE I"/>
    <property type="match status" value="1"/>
</dbReference>
<keyword evidence="4" id="KW-0788">Thiol protease</keyword>
<dbReference type="OMA" id="HKNGYRM"/>
<dbReference type="Proteomes" id="UP000054270">
    <property type="component" value="Unassembled WGS sequence"/>
</dbReference>
<dbReference type="GO" id="GO:0006508">
    <property type="term" value="P:proteolysis"/>
    <property type="evidence" value="ECO:0007669"/>
    <property type="project" value="UniProtKB-KW"/>
</dbReference>
<comment type="similarity">
    <text evidence="1">Belongs to the peptidase C15 family.</text>
</comment>
<name>A0A0D2PXU4_HYPSF</name>
<reference evidence="6" key="1">
    <citation type="submission" date="2014-04" db="EMBL/GenBank/DDBJ databases">
        <title>Evolutionary Origins and Diversification of the Mycorrhizal Mutualists.</title>
        <authorList>
            <consortium name="DOE Joint Genome Institute"/>
            <consortium name="Mycorrhizal Genomics Consortium"/>
            <person name="Kohler A."/>
            <person name="Kuo A."/>
            <person name="Nagy L.G."/>
            <person name="Floudas D."/>
            <person name="Copeland A."/>
            <person name="Barry K.W."/>
            <person name="Cichocki N."/>
            <person name="Veneault-Fourrey C."/>
            <person name="LaButti K."/>
            <person name="Lindquist E.A."/>
            <person name="Lipzen A."/>
            <person name="Lundell T."/>
            <person name="Morin E."/>
            <person name="Murat C."/>
            <person name="Riley R."/>
            <person name="Ohm R."/>
            <person name="Sun H."/>
            <person name="Tunlid A."/>
            <person name="Henrissat B."/>
            <person name="Grigoriev I.V."/>
            <person name="Hibbett D.S."/>
            <person name="Martin F."/>
        </authorList>
    </citation>
    <scope>NUCLEOTIDE SEQUENCE [LARGE SCALE GENOMIC DNA]</scope>
    <source>
        <strain evidence="6">FD-334 SS-4</strain>
    </source>
</reference>
<organism evidence="5 6">
    <name type="scientific">Hypholoma sublateritium (strain FD-334 SS-4)</name>
    <dbReference type="NCBI Taxonomy" id="945553"/>
    <lineage>
        <taxon>Eukaryota</taxon>
        <taxon>Fungi</taxon>
        <taxon>Dikarya</taxon>
        <taxon>Basidiomycota</taxon>
        <taxon>Agaricomycotina</taxon>
        <taxon>Agaricomycetes</taxon>
        <taxon>Agaricomycetidae</taxon>
        <taxon>Agaricales</taxon>
        <taxon>Agaricineae</taxon>
        <taxon>Strophariaceae</taxon>
        <taxon>Hypholoma</taxon>
    </lineage>
</organism>
<evidence type="ECO:0008006" key="7">
    <source>
        <dbReference type="Google" id="ProtNLM"/>
    </source>
</evidence>
<dbReference type="PANTHER" id="PTHR23402">
    <property type="entry name" value="PROTEASE FAMILY C15 PYROGLUTAMYL-PEPTIDASE I-RELATED"/>
    <property type="match status" value="1"/>
</dbReference>
<evidence type="ECO:0000256" key="3">
    <source>
        <dbReference type="ARBA" id="ARBA00022801"/>
    </source>
</evidence>
<evidence type="ECO:0000256" key="1">
    <source>
        <dbReference type="ARBA" id="ARBA00006641"/>
    </source>
</evidence>
<dbReference type="Gene3D" id="3.40.630.20">
    <property type="entry name" value="Peptidase C15, pyroglutamyl peptidase I-like"/>
    <property type="match status" value="1"/>
</dbReference>
<proteinExistence type="inferred from homology"/>
<gene>
    <name evidence="5" type="ORF">HYPSUDRAFT_136660</name>
</gene>
<evidence type="ECO:0000313" key="5">
    <source>
        <dbReference type="EMBL" id="KJA24210.1"/>
    </source>
</evidence>
<dbReference type="STRING" id="945553.A0A0D2PXU4"/>
<evidence type="ECO:0000313" key="6">
    <source>
        <dbReference type="Proteomes" id="UP000054270"/>
    </source>
</evidence>
<dbReference type="EMBL" id="KN817538">
    <property type="protein sequence ID" value="KJA24210.1"/>
    <property type="molecule type" value="Genomic_DNA"/>
</dbReference>
<keyword evidence="2" id="KW-0645">Protease</keyword>
<accession>A0A0D2PXU4</accession>
<keyword evidence="6" id="KW-1185">Reference proteome</keyword>